<dbReference type="PROSITE" id="PS51078">
    <property type="entry name" value="ICLR_ED"/>
    <property type="match status" value="1"/>
</dbReference>
<dbReference type="SUPFAM" id="SSF55781">
    <property type="entry name" value="GAF domain-like"/>
    <property type="match status" value="1"/>
</dbReference>
<dbReference type="RefSeq" id="WP_013269497.1">
    <property type="nucleotide sequence ID" value="NC_014375.1"/>
</dbReference>
<dbReference type="GO" id="GO:0003700">
    <property type="term" value="F:DNA-binding transcription factor activity"/>
    <property type="evidence" value="ECO:0007669"/>
    <property type="project" value="TreeGrafter"/>
</dbReference>
<dbReference type="OrthoDB" id="6057486at2"/>
<dbReference type="GO" id="GO:0045892">
    <property type="term" value="P:negative regulation of DNA-templated transcription"/>
    <property type="evidence" value="ECO:0007669"/>
    <property type="project" value="TreeGrafter"/>
</dbReference>
<dbReference type="Gene3D" id="3.30.450.40">
    <property type="match status" value="1"/>
</dbReference>
<keyword evidence="2" id="KW-0238">DNA-binding</keyword>
<feature type="domain" description="HTH iclR-type" evidence="4">
    <location>
        <begin position="14"/>
        <end position="81"/>
    </location>
</feature>
<protein>
    <submittedName>
        <fullName evidence="6">Transcriptional regulator, IclR family</fullName>
    </submittedName>
</protein>
<dbReference type="STRING" id="633149.Bresu_2086"/>
<evidence type="ECO:0000313" key="6">
    <source>
        <dbReference type="EMBL" id="ADL01396.1"/>
    </source>
</evidence>
<dbReference type="EMBL" id="CP002102">
    <property type="protein sequence ID" value="ADL01396.1"/>
    <property type="molecule type" value="Genomic_DNA"/>
</dbReference>
<dbReference type="InParanoid" id="D9QIR3"/>
<organism evidence="6 7">
    <name type="scientific">Brevundimonas subvibrioides (strain ATCC 15264 / DSM 4735 / LMG 14903 / NBRC 16000 / CB 81)</name>
    <name type="common">Caulobacter subvibrioides</name>
    <dbReference type="NCBI Taxonomy" id="633149"/>
    <lineage>
        <taxon>Bacteria</taxon>
        <taxon>Pseudomonadati</taxon>
        <taxon>Pseudomonadota</taxon>
        <taxon>Alphaproteobacteria</taxon>
        <taxon>Caulobacterales</taxon>
        <taxon>Caulobacteraceae</taxon>
        <taxon>Brevundimonas</taxon>
    </lineage>
</organism>
<feature type="domain" description="IclR-ED" evidence="5">
    <location>
        <begin position="75"/>
        <end position="253"/>
    </location>
</feature>
<dbReference type="AlphaFoldDB" id="D9QIR3"/>
<dbReference type="eggNOG" id="COG1414">
    <property type="taxonomic scope" value="Bacteria"/>
</dbReference>
<dbReference type="Pfam" id="PF09339">
    <property type="entry name" value="HTH_IclR"/>
    <property type="match status" value="1"/>
</dbReference>
<gene>
    <name evidence="6" type="ordered locus">Bresu_2086</name>
</gene>
<evidence type="ECO:0000259" key="5">
    <source>
        <dbReference type="PROSITE" id="PS51078"/>
    </source>
</evidence>
<dbReference type="KEGG" id="bsb:Bresu_2086"/>
<reference evidence="7" key="1">
    <citation type="journal article" date="2011" name="J. Bacteriol.">
        <title>Genome sequences of eight morphologically diverse alphaproteobacteria.</title>
        <authorList>
            <consortium name="US DOE Joint Genome Institute"/>
            <person name="Brown P.J."/>
            <person name="Kysela D.T."/>
            <person name="Buechlein A."/>
            <person name="Hemmerich C."/>
            <person name="Brun Y.V."/>
        </authorList>
    </citation>
    <scope>NUCLEOTIDE SEQUENCE [LARGE SCALE GENOMIC DNA]</scope>
    <source>
        <strain evidence="7">ATCC 15264 / DSM 4735 / LMG 14903 / NBRC 16000 / CB 81</strain>
    </source>
</reference>
<keyword evidence="7" id="KW-1185">Reference proteome</keyword>
<dbReference type="InterPro" id="IPR005471">
    <property type="entry name" value="Tscrpt_reg_IclR_N"/>
</dbReference>
<dbReference type="InterPro" id="IPR036390">
    <property type="entry name" value="WH_DNA-bd_sf"/>
</dbReference>
<dbReference type="PANTHER" id="PTHR30136">
    <property type="entry name" value="HELIX-TURN-HELIX TRANSCRIPTIONAL REGULATOR, ICLR FAMILY"/>
    <property type="match status" value="1"/>
</dbReference>
<accession>D9QIR3</accession>
<keyword evidence="3" id="KW-0804">Transcription</keyword>
<dbReference type="SUPFAM" id="SSF46785">
    <property type="entry name" value="Winged helix' DNA-binding domain"/>
    <property type="match status" value="1"/>
</dbReference>
<dbReference type="BioCyc" id="BSUB633149:G1GM8-2083-MONOMER"/>
<dbReference type="GO" id="GO:0003677">
    <property type="term" value="F:DNA binding"/>
    <property type="evidence" value="ECO:0007669"/>
    <property type="project" value="UniProtKB-KW"/>
</dbReference>
<evidence type="ECO:0000256" key="1">
    <source>
        <dbReference type="ARBA" id="ARBA00023015"/>
    </source>
</evidence>
<dbReference type="Gene3D" id="1.10.10.10">
    <property type="entry name" value="Winged helix-like DNA-binding domain superfamily/Winged helix DNA-binding domain"/>
    <property type="match status" value="1"/>
</dbReference>
<name>D9QIR3_BRESC</name>
<evidence type="ECO:0000313" key="7">
    <source>
        <dbReference type="Proteomes" id="UP000002696"/>
    </source>
</evidence>
<dbReference type="PROSITE" id="PS51077">
    <property type="entry name" value="HTH_ICLR"/>
    <property type="match status" value="1"/>
</dbReference>
<proteinExistence type="predicted"/>
<evidence type="ECO:0000256" key="3">
    <source>
        <dbReference type="ARBA" id="ARBA00023163"/>
    </source>
</evidence>
<dbReference type="InterPro" id="IPR036388">
    <property type="entry name" value="WH-like_DNA-bd_sf"/>
</dbReference>
<evidence type="ECO:0000259" key="4">
    <source>
        <dbReference type="PROSITE" id="PS51077"/>
    </source>
</evidence>
<dbReference type="SMART" id="SM00346">
    <property type="entry name" value="HTH_ICLR"/>
    <property type="match status" value="1"/>
</dbReference>
<dbReference type="PANTHER" id="PTHR30136:SF7">
    <property type="entry name" value="HTH-TYPE TRANSCRIPTIONAL REGULATOR KDGR-RELATED"/>
    <property type="match status" value="1"/>
</dbReference>
<dbReference type="InterPro" id="IPR014757">
    <property type="entry name" value="Tscrpt_reg_IclR_C"/>
</dbReference>
<evidence type="ECO:0000256" key="2">
    <source>
        <dbReference type="ARBA" id="ARBA00023125"/>
    </source>
</evidence>
<dbReference type="InterPro" id="IPR050707">
    <property type="entry name" value="HTH_MetabolicPath_Reg"/>
</dbReference>
<dbReference type="Pfam" id="PF01614">
    <property type="entry name" value="IclR_C"/>
    <property type="match status" value="1"/>
</dbReference>
<dbReference type="Proteomes" id="UP000002696">
    <property type="component" value="Chromosome"/>
</dbReference>
<keyword evidence="1" id="KW-0805">Transcription regulation</keyword>
<dbReference type="HOGENOM" id="CLU_062618_5_0_5"/>
<sequence length="257" mass="27222">MTAADDADDRKYRAPALEKGLDVLELLSAHGQPLTPSQMSATLGRSVSELFRMIQVLEFRGYIEQSSDGYQLTNRLFTLGLSRAPIKSLVDVALPVMRDLAAETMQSCHLVVPSGDQIVVIARVEGPGDLGYSVRIGYRRSILEATSGLMLYGRANARDQAALAEVLVARHGARKVKAFAAAAATAAAAGHVERPSDFVKGVTDLVAPIHGADGIIATLITPYIERMPPTCPIERAVSLLGDAAQAISGEMGVASVV</sequence>
<dbReference type="InterPro" id="IPR029016">
    <property type="entry name" value="GAF-like_dom_sf"/>
</dbReference>